<accession>N2BLN7</accession>
<gene>
    <name evidence="2" type="ORF">C826_01819</name>
</gene>
<name>N2BLN7_9HELI</name>
<dbReference type="Proteomes" id="UP000012527">
    <property type="component" value="Unassembled WGS sequence"/>
</dbReference>
<comment type="caution">
    <text evidence="2">The sequence shown here is derived from an EMBL/GenBank/DDBJ whole genome shotgun (WGS) entry which is preliminary data.</text>
</comment>
<dbReference type="EMBL" id="AQFW01000016">
    <property type="protein sequence ID" value="EMZ37739.1"/>
    <property type="molecule type" value="Genomic_DNA"/>
</dbReference>
<dbReference type="RefSeq" id="WP_004088368.1">
    <property type="nucleotide sequence ID" value="NZ_KB822518.1"/>
</dbReference>
<evidence type="ECO:0000256" key="1">
    <source>
        <dbReference type="SAM" id="MobiDB-lite"/>
    </source>
</evidence>
<organism evidence="2 3">
    <name type="scientific">Helicobacter bilis WiWa</name>
    <dbReference type="NCBI Taxonomy" id="1235804"/>
    <lineage>
        <taxon>Bacteria</taxon>
        <taxon>Pseudomonadati</taxon>
        <taxon>Campylobacterota</taxon>
        <taxon>Epsilonproteobacteria</taxon>
        <taxon>Campylobacterales</taxon>
        <taxon>Helicobacteraceae</taxon>
        <taxon>Helicobacter</taxon>
    </lineage>
</organism>
<evidence type="ECO:0000313" key="3">
    <source>
        <dbReference type="Proteomes" id="UP000012527"/>
    </source>
</evidence>
<protein>
    <submittedName>
        <fullName evidence="2">Uncharacterized protein</fullName>
    </submittedName>
</protein>
<feature type="compositionally biased region" description="Polar residues" evidence="1">
    <location>
        <begin position="1"/>
        <end position="21"/>
    </location>
</feature>
<dbReference type="AlphaFoldDB" id="N2BLN7"/>
<dbReference type="GeneID" id="60657870"/>
<dbReference type="HOGENOM" id="CLU_2825174_0_0_7"/>
<evidence type="ECO:0000313" key="2">
    <source>
        <dbReference type="EMBL" id="EMZ37739.1"/>
    </source>
</evidence>
<sequence>MLKTIGNTTRGTPSSFGSFVTAQGGAGNAGGNGQFGEMKFSIVDIPESETSINVSIGAGGSVDIFY</sequence>
<dbReference type="PATRIC" id="fig|1235804.3.peg.1991"/>
<reference evidence="2 3" key="1">
    <citation type="submission" date="2013-02" db="EMBL/GenBank/DDBJ databases">
        <title>The Genome Sequence of Helicobacter bilis WiWa.</title>
        <authorList>
            <consortium name="The Broad Institute Genome Sequencing Platform"/>
            <person name="Ward D."/>
            <person name="Overstreet A.-M.C."/>
            <person name="Ramer-Tait A.E."/>
            <person name="Phillips G.J."/>
            <person name="Wannemuehler M.J."/>
            <person name="Walker B."/>
            <person name="Young S.K."/>
            <person name="Zeng Q."/>
            <person name="Gargeya S."/>
            <person name="Fitzgerald M."/>
            <person name="Haas B."/>
            <person name="Abouelleil A."/>
            <person name="Alvarado L."/>
            <person name="Arachchi H.M."/>
            <person name="Berlin A.M."/>
            <person name="Chapman S.B."/>
            <person name="Dewar J."/>
            <person name="Goldberg J."/>
            <person name="Griggs A."/>
            <person name="Gujja S."/>
            <person name="Hansen M."/>
            <person name="Howarth C."/>
            <person name="Imamovic A."/>
            <person name="Larimer J."/>
            <person name="McCowan C."/>
            <person name="Murphy C."/>
            <person name="Neiman D."/>
            <person name="Pearson M."/>
            <person name="Priest M."/>
            <person name="Roberts A."/>
            <person name="Saif S."/>
            <person name="Shea T."/>
            <person name="Sisk P."/>
            <person name="Sykes S."/>
            <person name="Wortman J."/>
            <person name="Nusbaum C."/>
            <person name="Birren B."/>
        </authorList>
    </citation>
    <scope>NUCLEOTIDE SEQUENCE [LARGE SCALE GENOMIC DNA]</scope>
    <source>
        <strain evidence="2 3">WiWa</strain>
    </source>
</reference>
<proteinExistence type="predicted"/>
<feature type="region of interest" description="Disordered" evidence="1">
    <location>
        <begin position="1"/>
        <end position="31"/>
    </location>
</feature>